<evidence type="ECO:0000313" key="2">
    <source>
        <dbReference type="EMBL" id="RZC54630.1"/>
    </source>
</evidence>
<protein>
    <submittedName>
        <fullName evidence="2">Uncharacterized protein</fullName>
    </submittedName>
</protein>
<dbReference type="AlphaFoldDB" id="A0A4Y7J3I0"/>
<proteinExistence type="predicted"/>
<organism evidence="2 3">
    <name type="scientific">Papaver somniferum</name>
    <name type="common">Opium poppy</name>
    <dbReference type="NCBI Taxonomy" id="3469"/>
    <lineage>
        <taxon>Eukaryota</taxon>
        <taxon>Viridiplantae</taxon>
        <taxon>Streptophyta</taxon>
        <taxon>Embryophyta</taxon>
        <taxon>Tracheophyta</taxon>
        <taxon>Spermatophyta</taxon>
        <taxon>Magnoliopsida</taxon>
        <taxon>Ranunculales</taxon>
        <taxon>Papaveraceae</taxon>
        <taxon>Papaveroideae</taxon>
        <taxon>Papaver</taxon>
    </lineage>
</organism>
<feature type="compositionally biased region" description="Acidic residues" evidence="1">
    <location>
        <begin position="140"/>
        <end position="158"/>
    </location>
</feature>
<sequence>MGTTNKDLLNLELKNSTSSSLDSTLLVFPRKDLPPQSSTSGEKLVTSSIPKSQVLGKVRDFLGVMAEANKKLQTDAKENSGKDYDIEAFTGNEKEYIEMDLILGVADLHTPEAVAAAESALVGSQQVINLAGTGSGSDTESSEDDSEDDDEEMTEAGAEDSKSQKAGSSSSGQRKKRPNIIELL</sequence>
<evidence type="ECO:0000256" key="1">
    <source>
        <dbReference type="SAM" id="MobiDB-lite"/>
    </source>
</evidence>
<dbReference type="OMA" id="CQPVIPL"/>
<accession>A0A4Y7J3I0</accession>
<name>A0A4Y7J3I0_PAPSO</name>
<dbReference type="Proteomes" id="UP000316621">
    <property type="component" value="Chromosome 3"/>
</dbReference>
<dbReference type="Pfam" id="PF15370">
    <property type="entry name" value="NOPCHAP1"/>
    <property type="match status" value="1"/>
</dbReference>
<dbReference type="Gramene" id="RZC54630">
    <property type="protein sequence ID" value="RZC54630"/>
    <property type="gene ID" value="C5167_013498"/>
</dbReference>
<dbReference type="PANTHER" id="PTHR28674:SF1">
    <property type="entry name" value="NOP PROTEIN CHAPERONE 1"/>
    <property type="match status" value="1"/>
</dbReference>
<reference evidence="2 3" key="1">
    <citation type="journal article" date="2018" name="Science">
        <title>The opium poppy genome and morphinan production.</title>
        <authorList>
            <person name="Guo L."/>
            <person name="Winzer T."/>
            <person name="Yang X."/>
            <person name="Li Y."/>
            <person name="Ning Z."/>
            <person name="He Z."/>
            <person name="Teodor R."/>
            <person name="Lu Y."/>
            <person name="Bowser T.A."/>
            <person name="Graham I.A."/>
            <person name="Ye K."/>
        </authorList>
    </citation>
    <scope>NUCLEOTIDE SEQUENCE [LARGE SCALE GENOMIC DNA]</scope>
    <source>
        <strain evidence="3">cv. HN1</strain>
        <tissue evidence="2">Leaves</tissue>
    </source>
</reference>
<evidence type="ECO:0000313" key="3">
    <source>
        <dbReference type="Proteomes" id="UP000316621"/>
    </source>
</evidence>
<dbReference type="OrthoDB" id="1112980at2759"/>
<dbReference type="STRING" id="3469.A0A4Y7J3I0"/>
<dbReference type="GO" id="GO:0062064">
    <property type="term" value="F:box C/D methylation guide snoRNP complex binding"/>
    <property type="evidence" value="ECO:0007669"/>
    <property type="project" value="TreeGrafter"/>
</dbReference>
<keyword evidence="3" id="KW-1185">Reference proteome</keyword>
<gene>
    <name evidence="2" type="ORF">C5167_013498</name>
</gene>
<dbReference type="InterPro" id="IPR027921">
    <property type="entry name" value="NOPCHAP1"/>
</dbReference>
<feature type="region of interest" description="Disordered" evidence="1">
    <location>
        <begin position="130"/>
        <end position="184"/>
    </location>
</feature>
<dbReference type="PANTHER" id="PTHR28674">
    <property type="entry name" value="SIMILAR TO DNA SEGMENT, CHR 10, WAYNE STATE UNIVERSITY 102,-EXPRESSED"/>
    <property type="match status" value="1"/>
</dbReference>
<dbReference type="EMBL" id="CM010717">
    <property type="protein sequence ID" value="RZC54630.1"/>
    <property type="molecule type" value="Genomic_DNA"/>
</dbReference>
<dbReference type="GO" id="GO:0000492">
    <property type="term" value="P:box C/D snoRNP assembly"/>
    <property type="evidence" value="ECO:0007669"/>
    <property type="project" value="InterPro"/>
</dbReference>